<keyword evidence="1" id="KW-0472">Membrane</keyword>
<protein>
    <submittedName>
        <fullName evidence="2">Uncharacterized protein</fullName>
    </submittedName>
</protein>
<dbReference type="EMBL" id="QFFJ01000001">
    <property type="protein sequence ID" value="RBL91249.1"/>
    <property type="molecule type" value="Genomic_DNA"/>
</dbReference>
<feature type="transmembrane region" description="Helical" evidence="1">
    <location>
        <begin position="57"/>
        <end position="74"/>
    </location>
</feature>
<reference evidence="2 3" key="1">
    <citation type="submission" date="2018-05" db="EMBL/GenBank/DDBJ databases">
        <title>Chitinophaga sp. K3CV102501T nov., isolated from isolated from a monsoon evergreen broad-leaved forest soil.</title>
        <authorList>
            <person name="Lv Y."/>
        </authorList>
    </citation>
    <scope>NUCLEOTIDE SEQUENCE [LARGE SCALE GENOMIC DNA]</scope>
    <source>
        <strain evidence="2 3">GDMCC 1.1325</strain>
    </source>
</reference>
<gene>
    <name evidence="2" type="ORF">DF182_01085</name>
</gene>
<proteinExistence type="predicted"/>
<dbReference type="OrthoDB" id="1496025at2"/>
<dbReference type="AlphaFoldDB" id="A0A365XXY7"/>
<evidence type="ECO:0000313" key="2">
    <source>
        <dbReference type="EMBL" id="RBL91249.1"/>
    </source>
</evidence>
<feature type="transmembrane region" description="Helical" evidence="1">
    <location>
        <begin position="80"/>
        <end position="99"/>
    </location>
</feature>
<name>A0A365XXY7_9BACT</name>
<accession>A0A365XXY7</accession>
<dbReference type="Proteomes" id="UP000253410">
    <property type="component" value="Unassembled WGS sequence"/>
</dbReference>
<comment type="caution">
    <text evidence="2">The sequence shown here is derived from an EMBL/GenBank/DDBJ whole genome shotgun (WGS) entry which is preliminary data.</text>
</comment>
<keyword evidence="1" id="KW-1133">Transmembrane helix</keyword>
<evidence type="ECO:0000313" key="3">
    <source>
        <dbReference type="Proteomes" id="UP000253410"/>
    </source>
</evidence>
<keyword evidence="1" id="KW-0812">Transmembrane</keyword>
<keyword evidence="3" id="KW-1185">Reference proteome</keyword>
<organism evidence="2 3">
    <name type="scientific">Chitinophaga flava</name>
    <dbReference type="NCBI Taxonomy" id="2259036"/>
    <lineage>
        <taxon>Bacteria</taxon>
        <taxon>Pseudomonadati</taxon>
        <taxon>Bacteroidota</taxon>
        <taxon>Chitinophagia</taxon>
        <taxon>Chitinophagales</taxon>
        <taxon>Chitinophagaceae</taxon>
        <taxon>Chitinophaga</taxon>
    </lineage>
</organism>
<dbReference type="RefSeq" id="WP_113613847.1">
    <property type="nucleotide sequence ID" value="NZ_QFFJ01000001.1"/>
</dbReference>
<evidence type="ECO:0000256" key="1">
    <source>
        <dbReference type="SAM" id="Phobius"/>
    </source>
</evidence>
<sequence length="108" mass="12289">MNTRRKISADPLSPIMQEKGLDTCPEGLSARLTEMTVRSYKRNYSAIYKREEWPGKIILAILLLLNSWMLYVLVPGHVHPVLIAGLVGFIIATFVLIRLNKSLQQPNR</sequence>